<evidence type="ECO:0000313" key="6">
    <source>
        <dbReference type="Proteomes" id="UP001367508"/>
    </source>
</evidence>
<comment type="caution">
    <text evidence="5">The sequence shown here is derived from an EMBL/GenBank/DDBJ whole genome shotgun (WGS) entry which is preliminary data.</text>
</comment>
<feature type="domain" description="Leucine-rich repeat-containing N-terminal plant-type" evidence="4">
    <location>
        <begin position="34"/>
        <end position="69"/>
    </location>
</feature>
<sequence>MRICLLKCQWLWLLYILLIHIAINKSEIISLGDEALLNFRMEVVCFDGILLQWRLEDLDPCKWKGIKCDPKTKSLSHHKVSGSIPPDHGRAWFTEDGTSGYMSLLQTCSDHYNNTENMKCESVLGAIIKYLWDKPKLVQCCLSQLKWRKFWKVLHLIIKWLWNIQSQPTILSKTLSGSAKENRQRLVVDLNSSNWNAKLIQSLVDMLISGQSSLGYPDDDNKDFISIFRHMKDEAKFCDKILPHSEFYAANEGNNIKEVEFLGHGLQDISLCNINRR</sequence>
<evidence type="ECO:0000256" key="3">
    <source>
        <dbReference type="SAM" id="SignalP"/>
    </source>
</evidence>
<dbReference type="EMBL" id="JAYMYQ010000003">
    <property type="protein sequence ID" value="KAK7345392.1"/>
    <property type="molecule type" value="Genomic_DNA"/>
</dbReference>
<reference evidence="5 6" key="1">
    <citation type="submission" date="2024-01" db="EMBL/GenBank/DDBJ databases">
        <title>The genomes of 5 underutilized Papilionoideae crops provide insights into root nodulation and disease resistanc.</title>
        <authorList>
            <person name="Jiang F."/>
        </authorList>
    </citation>
    <scope>NUCLEOTIDE SEQUENCE [LARGE SCALE GENOMIC DNA]</scope>
    <source>
        <strain evidence="5">LVBAO_FW01</strain>
        <tissue evidence="5">Leaves</tissue>
    </source>
</reference>
<feature type="signal peptide" evidence="3">
    <location>
        <begin position="1"/>
        <end position="26"/>
    </location>
</feature>
<evidence type="ECO:0000256" key="2">
    <source>
        <dbReference type="ARBA" id="ARBA00022737"/>
    </source>
</evidence>
<dbReference type="Proteomes" id="UP001367508">
    <property type="component" value="Unassembled WGS sequence"/>
</dbReference>
<feature type="chain" id="PRO_5043016792" description="Leucine-rich repeat-containing N-terminal plant-type domain-containing protein" evidence="3">
    <location>
        <begin position="27"/>
        <end position="277"/>
    </location>
</feature>
<dbReference type="InterPro" id="IPR013210">
    <property type="entry name" value="LRR_N_plant-typ"/>
</dbReference>
<dbReference type="Pfam" id="PF08263">
    <property type="entry name" value="LRRNT_2"/>
    <property type="match status" value="1"/>
</dbReference>
<proteinExistence type="predicted"/>
<organism evidence="5 6">
    <name type="scientific">Canavalia gladiata</name>
    <name type="common">Sword bean</name>
    <name type="synonym">Dolichos gladiatus</name>
    <dbReference type="NCBI Taxonomy" id="3824"/>
    <lineage>
        <taxon>Eukaryota</taxon>
        <taxon>Viridiplantae</taxon>
        <taxon>Streptophyta</taxon>
        <taxon>Embryophyta</taxon>
        <taxon>Tracheophyta</taxon>
        <taxon>Spermatophyta</taxon>
        <taxon>Magnoliopsida</taxon>
        <taxon>eudicotyledons</taxon>
        <taxon>Gunneridae</taxon>
        <taxon>Pentapetalae</taxon>
        <taxon>rosids</taxon>
        <taxon>fabids</taxon>
        <taxon>Fabales</taxon>
        <taxon>Fabaceae</taxon>
        <taxon>Papilionoideae</taxon>
        <taxon>50 kb inversion clade</taxon>
        <taxon>NPAAA clade</taxon>
        <taxon>indigoferoid/millettioid clade</taxon>
        <taxon>Phaseoleae</taxon>
        <taxon>Canavalia</taxon>
    </lineage>
</organism>
<name>A0AAN9QRP7_CANGL</name>
<gene>
    <name evidence="5" type="ORF">VNO77_15996</name>
</gene>
<evidence type="ECO:0000259" key="4">
    <source>
        <dbReference type="Pfam" id="PF08263"/>
    </source>
</evidence>
<evidence type="ECO:0000313" key="5">
    <source>
        <dbReference type="EMBL" id="KAK7345392.1"/>
    </source>
</evidence>
<keyword evidence="2" id="KW-0677">Repeat</keyword>
<dbReference type="Gene3D" id="3.80.10.10">
    <property type="entry name" value="Ribonuclease Inhibitor"/>
    <property type="match status" value="1"/>
</dbReference>
<protein>
    <recommendedName>
        <fullName evidence="4">Leucine-rich repeat-containing N-terminal plant-type domain-containing protein</fullName>
    </recommendedName>
</protein>
<keyword evidence="3" id="KW-0732">Signal</keyword>
<accession>A0AAN9QRP7</accession>
<evidence type="ECO:0000256" key="1">
    <source>
        <dbReference type="ARBA" id="ARBA00022614"/>
    </source>
</evidence>
<keyword evidence="1" id="KW-0433">Leucine-rich repeat</keyword>
<dbReference type="InterPro" id="IPR032675">
    <property type="entry name" value="LRR_dom_sf"/>
</dbReference>
<dbReference type="AlphaFoldDB" id="A0AAN9QRP7"/>
<keyword evidence="6" id="KW-1185">Reference proteome</keyword>